<comment type="caution">
    <text evidence="2">The sequence shown here is derived from an EMBL/GenBank/DDBJ whole genome shotgun (WGS) entry which is preliminary data.</text>
</comment>
<gene>
    <name evidence="2" type="ORF">GCM10008066_00110</name>
</gene>
<protein>
    <submittedName>
        <fullName evidence="2">Gamma-glutamyltransferase</fullName>
    </submittedName>
</protein>
<keyword evidence="3" id="KW-1185">Reference proteome</keyword>
<dbReference type="InterPro" id="IPR052896">
    <property type="entry name" value="GGT-like_enzyme"/>
</dbReference>
<dbReference type="SUPFAM" id="SSF56235">
    <property type="entry name" value="N-terminal nucleophile aminohydrolases (Ntn hydrolases)"/>
    <property type="match status" value="1"/>
</dbReference>
<organism evidence="2 3">
    <name type="scientific">Oxalicibacterium faecigallinarum</name>
    <dbReference type="NCBI Taxonomy" id="573741"/>
    <lineage>
        <taxon>Bacteria</taxon>
        <taxon>Pseudomonadati</taxon>
        <taxon>Pseudomonadota</taxon>
        <taxon>Betaproteobacteria</taxon>
        <taxon>Burkholderiales</taxon>
        <taxon>Oxalobacteraceae</taxon>
        <taxon>Oxalicibacterium</taxon>
    </lineage>
</organism>
<dbReference type="Proteomes" id="UP000642180">
    <property type="component" value="Unassembled WGS sequence"/>
</dbReference>
<dbReference type="InterPro" id="IPR029055">
    <property type="entry name" value="Ntn_hydrolases_N"/>
</dbReference>
<dbReference type="PANTHER" id="PTHR43881:SF5">
    <property type="entry name" value="GAMMA-GLUTAMYLTRANSPEPTIDASE"/>
    <property type="match status" value="1"/>
</dbReference>
<dbReference type="PRINTS" id="PR01210">
    <property type="entry name" value="GGTRANSPTASE"/>
</dbReference>
<dbReference type="Gene3D" id="1.10.246.130">
    <property type="match status" value="1"/>
</dbReference>
<dbReference type="InterPro" id="IPR043137">
    <property type="entry name" value="GGT_ssub_C"/>
</dbReference>
<evidence type="ECO:0000313" key="2">
    <source>
        <dbReference type="EMBL" id="GGI15680.1"/>
    </source>
</evidence>
<sequence>MLNTIYSTRGMAVAPHSLAAQAALSVLREGGNAIEAMVAAASTIAIVYPHMNGIGGDGFWVVSEPGKPVLAIEACGVAAAAISTDFYAQRKLDAIPMRGPLAANTLAGTVGGWQQALEISANWGGKLPLSRMLSDAIYYAEVGIPVTPSQFASTSAKLSELVGQPGFADTFLTNGKAPEAGSRFVQKRMGTTLRALASQGLDSFYRGPLAKEIAQDLEDVGIPITLQDLNDYRARTVAPVHLEHSLGDIYNMAPPTQGLVSLIILGILDRLNIGQYEEDSLEYVHLVVEATKQAFAVRDRYVTDPAHMTIDPQECLTDAFLKPYVDAIRLDKALPWGQGKGPGDTIWMGVIDSEGRAVSFIQSIYHEFGSGVVLPRTGINWQNRGCSFSLDPTHLNALLPGKKPFHTLNPALARFKDGRTMVYGTMGGDGQPQTQAAVFTRYAVFDQPVQQAVTAPRWLLGRTWGQSSDSLKLESRFSADIIAGLEALGHEVDVIGSFDEMVGHAGAIVRKADGLFEGGADPRSNGIVAGY</sequence>
<dbReference type="AlphaFoldDB" id="A0A8J3EY56"/>
<dbReference type="EMBL" id="BMDI01000001">
    <property type="protein sequence ID" value="GGI15680.1"/>
    <property type="molecule type" value="Genomic_DNA"/>
</dbReference>
<keyword evidence="1" id="KW-0732">Signal</keyword>
<proteinExistence type="predicted"/>
<dbReference type="Gene3D" id="3.60.20.40">
    <property type="match status" value="1"/>
</dbReference>
<accession>A0A8J3EY56</accession>
<dbReference type="RefSeq" id="WP_188379241.1">
    <property type="nucleotide sequence ID" value="NZ_BMDI01000001.1"/>
</dbReference>
<dbReference type="InterPro" id="IPR043138">
    <property type="entry name" value="GGT_lsub"/>
</dbReference>
<dbReference type="Pfam" id="PF01019">
    <property type="entry name" value="G_glu_transpept"/>
    <property type="match status" value="1"/>
</dbReference>
<feature type="signal peptide" evidence="1">
    <location>
        <begin position="1"/>
        <end position="22"/>
    </location>
</feature>
<reference evidence="3" key="1">
    <citation type="journal article" date="2019" name="Int. J. Syst. Evol. Microbiol.">
        <title>The Global Catalogue of Microorganisms (GCM) 10K type strain sequencing project: providing services to taxonomists for standard genome sequencing and annotation.</title>
        <authorList>
            <consortium name="The Broad Institute Genomics Platform"/>
            <consortium name="The Broad Institute Genome Sequencing Center for Infectious Disease"/>
            <person name="Wu L."/>
            <person name="Ma J."/>
        </authorList>
    </citation>
    <scope>NUCLEOTIDE SEQUENCE [LARGE SCALE GENOMIC DNA]</scope>
    <source>
        <strain evidence="3">CCM 2767</strain>
    </source>
</reference>
<name>A0A8J3EY56_9BURK</name>
<evidence type="ECO:0000256" key="1">
    <source>
        <dbReference type="SAM" id="SignalP"/>
    </source>
</evidence>
<dbReference type="PANTHER" id="PTHR43881">
    <property type="entry name" value="GAMMA-GLUTAMYLTRANSPEPTIDASE (AFU_ORTHOLOGUE AFUA_4G13580)"/>
    <property type="match status" value="1"/>
</dbReference>
<feature type="chain" id="PRO_5035205853" evidence="1">
    <location>
        <begin position="23"/>
        <end position="531"/>
    </location>
</feature>
<evidence type="ECO:0000313" key="3">
    <source>
        <dbReference type="Proteomes" id="UP000642180"/>
    </source>
</evidence>